<reference evidence="16 17" key="1">
    <citation type="journal article" date="2021" name="Commun. Biol.">
        <title>The genome of Shorea leprosula (Dipterocarpaceae) highlights the ecological relevance of drought in aseasonal tropical rainforests.</title>
        <authorList>
            <person name="Ng K.K.S."/>
            <person name="Kobayashi M.J."/>
            <person name="Fawcett J.A."/>
            <person name="Hatakeyama M."/>
            <person name="Paape T."/>
            <person name="Ng C.H."/>
            <person name="Ang C.C."/>
            <person name="Tnah L.H."/>
            <person name="Lee C.T."/>
            <person name="Nishiyama T."/>
            <person name="Sese J."/>
            <person name="O'Brien M.J."/>
            <person name="Copetti D."/>
            <person name="Mohd Noor M.I."/>
            <person name="Ong R.C."/>
            <person name="Putra M."/>
            <person name="Sireger I.Z."/>
            <person name="Indrioko S."/>
            <person name="Kosugi Y."/>
            <person name="Izuno A."/>
            <person name="Isagi Y."/>
            <person name="Lee S.L."/>
            <person name="Shimizu K.K."/>
        </authorList>
    </citation>
    <scope>NUCLEOTIDE SEQUENCE [LARGE SCALE GENOMIC DNA]</scope>
    <source>
        <strain evidence="16">214</strain>
    </source>
</reference>
<dbReference type="CDD" id="cd00325">
    <property type="entry name" value="chitinase_GH19"/>
    <property type="match status" value="1"/>
</dbReference>
<comment type="similarity">
    <text evidence="2">Belongs to the glycosyl hydrolase 19 family. Chitinase class I subfamily.</text>
</comment>
<evidence type="ECO:0000256" key="8">
    <source>
        <dbReference type="ARBA" id="ARBA00023024"/>
    </source>
</evidence>
<dbReference type="SUPFAM" id="SSF53955">
    <property type="entry name" value="Lysozyme-like"/>
    <property type="match status" value="1"/>
</dbReference>
<evidence type="ECO:0000256" key="13">
    <source>
        <dbReference type="PROSITE-ProRule" id="PRU00261"/>
    </source>
</evidence>
<dbReference type="InterPro" id="IPR000726">
    <property type="entry name" value="Glyco_hydro_19_cat"/>
</dbReference>
<dbReference type="GO" id="GO:0000272">
    <property type="term" value="P:polysaccharide catabolic process"/>
    <property type="evidence" value="ECO:0007669"/>
    <property type="project" value="UniProtKB-KW"/>
</dbReference>
<feature type="disulfide bond" evidence="13">
    <location>
        <begin position="39"/>
        <end position="53"/>
    </location>
</feature>
<dbReference type="PANTHER" id="PTHR22595">
    <property type="entry name" value="CHITINASE-RELATED"/>
    <property type="match status" value="1"/>
</dbReference>
<dbReference type="GO" id="GO:0016998">
    <property type="term" value="P:cell wall macromolecule catabolic process"/>
    <property type="evidence" value="ECO:0007669"/>
    <property type="project" value="InterPro"/>
</dbReference>
<dbReference type="InterPro" id="IPR036861">
    <property type="entry name" value="Endochitinase-like_sf"/>
</dbReference>
<sequence>MKSLNMRKGALFLILTAVLAGTMPGNILGQNCGCAANECCNRWGFCGIGWGYCGAGSGCQQGPCITNDVSVPDVVTQEFFNGILGQADANCVGKNFYTRDAYLQALSSYSKFSKSGTADDAKREIAAFFAHVTHETNNFCYIEQRDGASRAYCDETNTQYPCNPNKGYYGRGPLQLTWNYNYGPAGSSIGFDGLNSPETVAKDPVIAFKAALWYWLTNVEQVIGQGFGATIRAINGDQECEGKNLNLVNDRIEYYTKYCNQFGVSPGDSLTCTDDSGGQPTHLRICLHRLQSPTLLPSQPPALSQILLSNRRSNSHNTFENLGRLLPQILLLLCSHRLLRDYHYRSMLLAAHSSSILDLRKGIRCT</sequence>
<dbReference type="InterPro" id="IPR001002">
    <property type="entry name" value="Chitin-bd_1"/>
</dbReference>
<evidence type="ECO:0000256" key="10">
    <source>
        <dbReference type="ARBA" id="ARBA00023277"/>
    </source>
</evidence>
<keyword evidence="4 13" id="KW-0147">Chitin-binding</keyword>
<evidence type="ECO:0000256" key="4">
    <source>
        <dbReference type="ARBA" id="ARBA00022669"/>
    </source>
</evidence>
<protein>
    <recommendedName>
        <fullName evidence="3">chitinase</fullName>
        <ecNumber evidence="3">3.2.1.14</ecNumber>
    </recommendedName>
</protein>
<keyword evidence="5 14" id="KW-0732">Signal</keyword>
<evidence type="ECO:0000256" key="7">
    <source>
        <dbReference type="ARBA" id="ARBA00022821"/>
    </source>
</evidence>
<evidence type="ECO:0000256" key="2">
    <source>
        <dbReference type="ARBA" id="ARBA00009373"/>
    </source>
</evidence>
<dbReference type="Gene3D" id="1.10.530.10">
    <property type="match status" value="1"/>
</dbReference>
<dbReference type="SMART" id="SM00270">
    <property type="entry name" value="ChtBD1"/>
    <property type="match status" value="1"/>
</dbReference>
<dbReference type="Pfam" id="PF00182">
    <property type="entry name" value="Glyco_hydro_19"/>
    <property type="match status" value="2"/>
</dbReference>
<comment type="catalytic activity">
    <reaction evidence="1">
        <text>Random endo-hydrolysis of N-acetyl-beta-D-glucosaminide (1-&gt;4)-beta-linkages in chitin and chitodextrins.</text>
        <dbReference type="EC" id="3.2.1.14"/>
    </reaction>
</comment>
<keyword evidence="8" id="KW-0146">Chitin degradation</keyword>
<dbReference type="EC" id="3.2.1.14" evidence="3"/>
<dbReference type="PROSITE" id="PS00774">
    <property type="entry name" value="CHITINASE_19_2"/>
    <property type="match status" value="1"/>
</dbReference>
<gene>
    <name evidence="16" type="ORF">SLEP1_g38139</name>
</gene>
<keyword evidence="11" id="KW-0326">Glycosidase</keyword>
<feature type="chain" id="PRO_5043349455" description="chitinase" evidence="14">
    <location>
        <begin position="30"/>
        <end position="366"/>
    </location>
</feature>
<evidence type="ECO:0000256" key="11">
    <source>
        <dbReference type="ARBA" id="ARBA00023295"/>
    </source>
</evidence>
<dbReference type="GO" id="GO:0008843">
    <property type="term" value="F:endochitinase activity"/>
    <property type="evidence" value="ECO:0007669"/>
    <property type="project" value="UniProtKB-EC"/>
</dbReference>
<dbReference type="PROSITE" id="PS00773">
    <property type="entry name" value="CHITINASE_19_1"/>
    <property type="match status" value="1"/>
</dbReference>
<evidence type="ECO:0000256" key="5">
    <source>
        <dbReference type="ARBA" id="ARBA00022729"/>
    </source>
</evidence>
<evidence type="ECO:0000313" key="16">
    <source>
        <dbReference type="EMBL" id="GKV29190.1"/>
    </source>
</evidence>
<keyword evidence="6" id="KW-0378">Hydrolase</keyword>
<dbReference type="GO" id="GO:0006032">
    <property type="term" value="P:chitin catabolic process"/>
    <property type="evidence" value="ECO:0007669"/>
    <property type="project" value="UniProtKB-KW"/>
</dbReference>
<dbReference type="FunFam" id="3.30.20.10:FF:000001">
    <property type="entry name" value="Endochitinase (Chitinase)"/>
    <property type="match status" value="1"/>
</dbReference>
<proteinExistence type="inferred from homology"/>
<dbReference type="GO" id="GO:0006952">
    <property type="term" value="P:defense response"/>
    <property type="evidence" value="ECO:0007669"/>
    <property type="project" value="UniProtKB-KW"/>
</dbReference>
<keyword evidence="7" id="KW-0611">Plant defense</keyword>
<evidence type="ECO:0000256" key="14">
    <source>
        <dbReference type="SAM" id="SignalP"/>
    </source>
</evidence>
<evidence type="ECO:0000256" key="1">
    <source>
        <dbReference type="ARBA" id="ARBA00000822"/>
    </source>
</evidence>
<dbReference type="Proteomes" id="UP001054252">
    <property type="component" value="Unassembled WGS sequence"/>
</dbReference>
<dbReference type="PROSITE" id="PS50941">
    <property type="entry name" value="CHIT_BIND_I_2"/>
    <property type="match status" value="1"/>
</dbReference>
<dbReference type="GO" id="GO:0008061">
    <property type="term" value="F:chitin binding"/>
    <property type="evidence" value="ECO:0007669"/>
    <property type="project" value="UniProtKB-UniRule"/>
</dbReference>
<evidence type="ECO:0000256" key="3">
    <source>
        <dbReference type="ARBA" id="ARBA00012729"/>
    </source>
</evidence>
<dbReference type="PANTHER" id="PTHR22595:SF193">
    <property type="entry name" value="ENDOCHITINASE EP3"/>
    <property type="match status" value="1"/>
</dbReference>
<dbReference type="CDD" id="cd00035">
    <property type="entry name" value="ChtBD1"/>
    <property type="match status" value="1"/>
</dbReference>
<feature type="signal peptide" evidence="14">
    <location>
        <begin position="1"/>
        <end position="29"/>
    </location>
</feature>
<evidence type="ECO:0000256" key="6">
    <source>
        <dbReference type="ARBA" id="ARBA00022801"/>
    </source>
</evidence>
<feature type="disulfide bond" evidence="13">
    <location>
        <begin position="34"/>
        <end position="46"/>
    </location>
</feature>
<keyword evidence="12" id="KW-0624">Polysaccharide degradation</keyword>
<dbReference type="SUPFAM" id="SSF57016">
    <property type="entry name" value="Plant lectins/antimicrobial peptides"/>
    <property type="match status" value="1"/>
</dbReference>
<organism evidence="16 17">
    <name type="scientific">Rubroshorea leprosula</name>
    <dbReference type="NCBI Taxonomy" id="152421"/>
    <lineage>
        <taxon>Eukaryota</taxon>
        <taxon>Viridiplantae</taxon>
        <taxon>Streptophyta</taxon>
        <taxon>Embryophyta</taxon>
        <taxon>Tracheophyta</taxon>
        <taxon>Spermatophyta</taxon>
        <taxon>Magnoliopsida</taxon>
        <taxon>eudicotyledons</taxon>
        <taxon>Gunneridae</taxon>
        <taxon>Pentapetalae</taxon>
        <taxon>rosids</taxon>
        <taxon>malvids</taxon>
        <taxon>Malvales</taxon>
        <taxon>Dipterocarpaceae</taxon>
        <taxon>Rubroshorea</taxon>
    </lineage>
</organism>
<keyword evidence="9 13" id="KW-1015">Disulfide bond</keyword>
<keyword evidence="17" id="KW-1185">Reference proteome</keyword>
<dbReference type="EMBL" id="BPVZ01000082">
    <property type="protein sequence ID" value="GKV29190.1"/>
    <property type="molecule type" value="Genomic_DNA"/>
</dbReference>
<dbReference type="InterPro" id="IPR023346">
    <property type="entry name" value="Lysozyme-like_dom_sf"/>
</dbReference>
<evidence type="ECO:0000259" key="15">
    <source>
        <dbReference type="PROSITE" id="PS50941"/>
    </source>
</evidence>
<name>A0AAV5KX74_9ROSI</name>
<evidence type="ECO:0000313" key="17">
    <source>
        <dbReference type="Proteomes" id="UP001054252"/>
    </source>
</evidence>
<evidence type="ECO:0000256" key="12">
    <source>
        <dbReference type="ARBA" id="ARBA00023326"/>
    </source>
</evidence>
<accession>A0AAV5KX74</accession>
<evidence type="ECO:0000256" key="9">
    <source>
        <dbReference type="ARBA" id="ARBA00023157"/>
    </source>
</evidence>
<keyword evidence="10" id="KW-0119">Carbohydrate metabolism</keyword>
<comment type="caution">
    <text evidence="13">Lacks conserved residue(s) required for the propagation of feature annotation.</text>
</comment>
<comment type="caution">
    <text evidence="16">The sequence shown here is derived from an EMBL/GenBank/DDBJ whole genome shotgun (WGS) entry which is preliminary data.</text>
</comment>
<dbReference type="FunFam" id="1.10.530.10:FF:000052">
    <property type="entry name" value="Endochitinase PR4"/>
    <property type="match status" value="1"/>
</dbReference>
<dbReference type="Gene3D" id="3.30.60.10">
    <property type="entry name" value="Endochitinase-like"/>
    <property type="match status" value="1"/>
</dbReference>
<dbReference type="Gene3D" id="3.30.20.10">
    <property type="entry name" value="Endochitinase, domain 2"/>
    <property type="match status" value="1"/>
</dbReference>
<dbReference type="AlphaFoldDB" id="A0AAV5KX74"/>
<feature type="domain" description="Chitin-binding type-1" evidence="15">
    <location>
        <begin position="29"/>
        <end position="66"/>
    </location>
</feature>